<protein>
    <submittedName>
        <fullName evidence="1">Collagen alpha-1(XXI) chain</fullName>
    </submittedName>
</protein>
<keyword evidence="2" id="KW-1185">Reference proteome</keyword>
<comment type="caution">
    <text evidence="1">The sequence shown here is derived from an EMBL/GenBank/DDBJ whole genome shotgun (WGS) entry which is preliminary data.</text>
</comment>
<name>A0A5A7RFF7_STRAF</name>
<evidence type="ECO:0000313" key="1">
    <source>
        <dbReference type="EMBL" id="GER55923.1"/>
    </source>
</evidence>
<organism evidence="1 2">
    <name type="scientific">Striga asiatica</name>
    <name type="common">Asiatic witchweed</name>
    <name type="synonym">Buchnera asiatica</name>
    <dbReference type="NCBI Taxonomy" id="4170"/>
    <lineage>
        <taxon>Eukaryota</taxon>
        <taxon>Viridiplantae</taxon>
        <taxon>Streptophyta</taxon>
        <taxon>Embryophyta</taxon>
        <taxon>Tracheophyta</taxon>
        <taxon>Spermatophyta</taxon>
        <taxon>Magnoliopsida</taxon>
        <taxon>eudicotyledons</taxon>
        <taxon>Gunneridae</taxon>
        <taxon>Pentapetalae</taxon>
        <taxon>asterids</taxon>
        <taxon>lamiids</taxon>
        <taxon>Lamiales</taxon>
        <taxon>Orobanchaceae</taxon>
        <taxon>Buchnereae</taxon>
        <taxon>Striga</taxon>
    </lineage>
</organism>
<proteinExistence type="predicted"/>
<accession>A0A5A7RFF7</accession>
<dbReference type="AlphaFoldDB" id="A0A5A7RFF7"/>
<sequence>MLEVEVVGGTRWATGENSGGYVRSVGVCIAGEELWTAHLASVAVAGCLALAAEKWSPAGGAASCSPAGKTPDVACTRWCVYVCVYVCVCVCVSGRSSLAGEEAYESSSAGKASRRGRVVDGASGVCGSGGMLGVGGGEVVAGGRGGKLFAGGKDARCRMYPVVRSSFAGEEAYESSLAGKASRRGRAMDGASGVCGSGGMIGVGGGEVVAGGRGGKLFAGGKDARCGMYPVVCVSGLLSLPICCGTGESVVSASSG</sequence>
<dbReference type="Proteomes" id="UP000325081">
    <property type="component" value="Unassembled WGS sequence"/>
</dbReference>
<keyword evidence="1" id="KW-0176">Collagen</keyword>
<dbReference type="EMBL" id="BKCP01012292">
    <property type="protein sequence ID" value="GER55923.1"/>
    <property type="molecule type" value="Genomic_DNA"/>
</dbReference>
<reference evidence="2" key="1">
    <citation type="journal article" date="2019" name="Curr. Biol.">
        <title>Genome Sequence of Striga asiatica Provides Insight into the Evolution of Plant Parasitism.</title>
        <authorList>
            <person name="Yoshida S."/>
            <person name="Kim S."/>
            <person name="Wafula E.K."/>
            <person name="Tanskanen J."/>
            <person name="Kim Y.M."/>
            <person name="Honaas L."/>
            <person name="Yang Z."/>
            <person name="Spallek T."/>
            <person name="Conn C.E."/>
            <person name="Ichihashi Y."/>
            <person name="Cheong K."/>
            <person name="Cui S."/>
            <person name="Der J.P."/>
            <person name="Gundlach H."/>
            <person name="Jiao Y."/>
            <person name="Hori C."/>
            <person name="Ishida J.K."/>
            <person name="Kasahara H."/>
            <person name="Kiba T."/>
            <person name="Kim M.S."/>
            <person name="Koo N."/>
            <person name="Laohavisit A."/>
            <person name="Lee Y.H."/>
            <person name="Lumba S."/>
            <person name="McCourt P."/>
            <person name="Mortimer J.C."/>
            <person name="Mutuku J.M."/>
            <person name="Nomura T."/>
            <person name="Sasaki-Sekimoto Y."/>
            <person name="Seto Y."/>
            <person name="Wang Y."/>
            <person name="Wakatake T."/>
            <person name="Sakakibara H."/>
            <person name="Demura T."/>
            <person name="Yamaguchi S."/>
            <person name="Yoneyama K."/>
            <person name="Manabe R.I."/>
            <person name="Nelson D.C."/>
            <person name="Schulman A.H."/>
            <person name="Timko M.P."/>
            <person name="dePamphilis C.W."/>
            <person name="Choi D."/>
            <person name="Shirasu K."/>
        </authorList>
    </citation>
    <scope>NUCLEOTIDE SEQUENCE [LARGE SCALE GENOMIC DNA]</scope>
    <source>
        <strain evidence="2">cv. UVA1</strain>
    </source>
</reference>
<gene>
    <name evidence="1" type="ORF">STAS_33624</name>
</gene>
<evidence type="ECO:0000313" key="2">
    <source>
        <dbReference type="Proteomes" id="UP000325081"/>
    </source>
</evidence>